<dbReference type="InterPro" id="IPR003782">
    <property type="entry name" value="SCO1/SenC"/>
</dbReference>
<comment type="similarity">
    <text evidence="1">Belongs to the SCO1/2 family.</text>
</comment>
<dbReference type="Pfam" id="PF02630">
    <property type="entry name" value="SCO1-SenC"/>
    <property type="match status" value="1"/>
</dbReference>
<dbReference type="EMBL" id="AUZY01012576">
    <property type="protein sequence ID" value="EQD29131.1"/>
    <property type="molecule type" value="Genomic_DNA"/>
</dbReference>
<dbReference type="Gene3D" id="3.40.30.10">
    <property type="entry name" value="Glutaredoxin"/>
    <property type="match status" value="1"/>
</dbReference>
<reference evidence="2" key="1">
    <citation type="submission" date="2013-08" db="EMBL/GenBank/DDBJ databases">
        <authorList>
            <person name="Mendez C."/>
            <person name="Richter M."/>
            <person name="Ferrer M."/>
            <person name="Sanchez J."/>
        </authorList>
    </citation>
    <scope>NUCLEOTIDE SEQUENCE</scope>
</reference>
<evidence type="ECO:0000256" key="1">
    <source>
        <dbReference type="ARBA" id="ARBA00010996"/>
    </source>
</evidence>
<organism evidence="2">
    <name type="scientific">mine drainage metagenome</name>
    <dbReference type="NCBI Taxonomy" id="410659"/>
    <lineage>
        <taxon>unclassified sequences</taxon>
        <taxon>metagenomes</taxon>
        <taxon>ecological metagenomes</taxon>
    </lineage>
</organism>
<feature type="non-terminal residue" evidence="2">
    <location>
        <position position="65"/>
    </location>
</feature>
<name>T0Y233_9ZZZZ</name>
<reference evidence="2" key="2">
    <citation type="journal article" date="2014" name="ISME J.">
        <title>Microbial stratification in low pH oxic and suboxic macroscopic growths along an acid mine drainage.</title>
        <authorList>
            <person name="Mendez-Garcia C."/>
            <person name="Mesa V."/>
            <person name="Sprenger R.R."/>
            <person name="Richter M."/>
            <person name="Diez M.S."/>
            <person name="Solano J."/>
            <person name="Bargiela R."/>
            <person name="Golyshina O.V."/>
            <person name="Manteca A."/>
            <person name="Ramos J.L."/>
            <person name="Gallego J.R."/>
            <person name="Llorente I."/>
            <person name="Martins Dos Santos V.A."/>
            <person name="Jensen O.N."/>
            <person name="Pelaez A.I."/>
            <person name="Sanchez J."/>
            <person name="Ferrer M."/>
        </authorList>
    </citation>
    <scope>NUCLEOTIDE SEQUENCE</scope>
</reference>
<gene>
    <name evidence="2" type="ORF">B1B_18758</name>
</gene>
<dbReference type="SUPFAM" id="SSF52833">
    <property type="entry name" value="Thioredoxin-like"/>
    <property type="match status" value="1"/>
</dbReference>
<proteinExistence type="inferred from homology"/>
<accession>T0Y233</accession>
<dbReference type="AlphaFoldDB" id="T0Y233"/>
<sequence length="65" mass="7323">MPRLLCCWLAARIAPSPWLLTDVRGYLPNLRFHLTNDLGQPVTGASYRGKVALLYFGYTHCPDVC</sequence>
<comment type="caution">
    <text evidence="2">The sequence shown here is derived from an EMBL/GenBank/DDBJ whole genome shotgun (WGS) entry which is preliminary data.</text>
</comment>
<evidence type="ECO:0000313" key="2">
    <source>
        <dbReference type="EMBL" id="EQD29131.1"/>
    </source>
</evidence>
<protein>
    <submittedName>
        <fullName evidence="2">Electron transport protein SCO1/SenC</fullName>
    </submittedName>
</protein>
<dbReference type="PANTHER" id="PTHR12151">
    <property type="entry name" value="ELECTRON TRANSPORT PROTIN SCO1/SENC FAMILY MEMBER"/>
    <property type="match status" value="1"/>
</dbReference>
<dbReference type="PANTHER" id="PTHR12151:SF25">
    <property type="entry name" value="LINALOOL DEHYDRATASE_ISOMERASE DOMAIN-CONTAINING PROTEIN"/>
    <property type="match status" value="1"/>
</dbReference>
<dbReference type="InterPro" id="IPR036249">
    <property type="entry name" value="Thioredoxin-like_sf"/>
</dbReference>